<sequence>MSKQVHVIFGTGPLGMAVMRELKRRGVERIRMVNRSGRLSEEAAVEVARGDASQLDEAIALCQDASVVYHCAHPGYTNWPTQFPALTQGIMEGAAAAGAKLVYGDNLYMYGQVDQPLTENLPHRATGKKGLTRAQMAEALLHAHQSGKVRVAIGRASDFYGPGVKESSLGERVFGFALQGKPVDLLGSLDVPHTYTYIDDFAKGLVTLGQEDRALGEAWHIPSAKTLTTREMLGLIFDELGSASKIRTTSRGMVTMIGLFHPMLRELKEMLYEFEHPFVLDHSKFVAVFGPQTTTPHEEAIRHTVRWYKNEMQAQAQRNR</sequence>
<dbReference type="SUPFAM" id="SSF51735">
    <property type="entry name" value="NAD(P)-binding Rossmann-fold domains"/>
    <property type="match status" value="1"/>
</dbReference>
<keyword evidence="4" id="KW-1185">Reference proteome</keyword>
<protein>
    <submittedName>
        <fullName evidence="3">NAD-dependent dehydratase</fullName>
    </submittedName>
</protein>
<evidence type="ECO:0000256" key="1">
    <source>
        <dbReference type="ARBA" id="ARBA00007637"/>
    </source>
</evidence>
<dbReference type="InterPro" id="IPR001509">
    <property type="entry name" value="Epimerase_deHydtase"/>
</dbReference>
<comment type="caution">
    <text evidence="3">The sequence shown here is derived from an EMBL/GenBank/DDBJ whole genome shotgun (WGS) entry which is preliminary data.</text>
</comment>
<evidence type="ECO:0000259" key="2">
    <source>
        <dbReference type="Pfam" id="PF01370"/>
    </source>
</evidence>
<evidence type="ECO:0000313" key="4">
    <source>
        <dbReference type="Proteomes" id="UP000093309"/>
    </source>
</evidence>
<dbReference type="Proteomes" id="UP000093309">
    <property type="component" value="Unassembled WGS sequence"/>
</dbReference>
<dbReference type="STRING" id="512399.A8709_02485"/>
<dbReference type="OrthoDB" id="112777at2"/>
<proteinExistence type="inferred from homology"/>
<feature type="domain" description="NAD-dependent epimerase/dehydratase" evidence="2">
    <location>
        <begin position="10"/>
        <end position="214"/>
    </location>
</feature>
<dbReference type="Gene3D" id="3.40.50.720">
    <property type="entry name" value="NAD(P)-binding Rossmann-like Domain"/>
    <property type="match status" value="1"/>
</dbReference>
<dbReference type="CDD" id="cd05229">
    <property type="entry name" value="SDR_a3"/>
    <property type="match status" value="1"/>
</dbReference>
<gene>
    <name evidence="3" type="ORF">A8709_02485</name>
</gene>
<evidence type="ECO:0000313" key="3">
    <source>
        <dbReference type="EMBL" id="OCT16317.1"/>
    </source>
</evidence>
<dbReference type="RefSeq" id="WP_065851089.1">
    <property type="nucleotide sequence ID" value="NZ_LYPC01000011.1"/>
</dbReference>
<dbReference type="Pfam" id="PF01370">
    <property type="entry name" value="Epimerase"/>
    <property type="match status" value="1"/>
</dbReference>
<accession>A0A1C1A6Y1</accession>
<dbReference type="AlphaFoldDB" id="A0A1C1A6Y1"/>
<dbReference type="EMBL" id="LYPC01000011">
    <property type="protein sequence ID" value="OCT16317.1"/>
    <property type="molecule type" value="Genomic_DNA"/>
</dbReference>
<organism evidence="3 4">
    <name type="scientific">Paenibacillus pectinilyticus</name>
    <dbReference type="NCBI Taxonomy" id="512399"/>
    <lineage>
        <taxon>Bacteria</taxon>
        <taxon>Bacillati</taxon>
        <taxon>Bacillota</taxon>
        <taxon>Bacilli</taxon>
        <taxon>Bacillales</taxon>
        <taxon>Paenibacillaceae</taxon>
        <taxon>Paenibacillus</taxon>
    </lineage>
</organism>
<dbReference type="PANTHER" id="PTHR43000">
    <property type="entry name" value="DTDP-D-GLUCOSE 4,6-DEHYDRATASE-RELATED"/>
    <property type="match status" value="1"/>
</dbReference>
<name>A0A1C1A6Y1_9BACL</name>
<comment type="similarity">
    <text evidence="1">Belongs to the NAD(P)-dependent epimerase/dehydratase family.</text>
</comment>
<dbReference type="InterPro" id="IPR036291">
    <property type="entry name" value="NAD(P)-bd_dom_sf"/>
</dbReference>
<reference evidence="4" key="1">
    <citation type="submission" date="2016-05" db="EMBL/GenBank/DDBJ databases">
        <title>Paenibacillus oryzae. sp. nov., isolated from the rice root.</title>
        <authorList>
            <person name="Zhang J."/>
            <person name="Zhang X."/>
        </authorList>
    </citation>
    <scope>NUCLEOTIDE SEQUENCE [LARGE SCALE GENOMIC DNA]</scope>
    <source>
        <strain evidence="4">KCTC13222</strain>
    </source>
</reference>